<dbReference type="EMBL" id="PXOH01000002">
    <property type="protein sequence ID" value="PSF38934.1"/>
    <property type="molecule type" value="Genomic_DNA"/>
</dbReference>
<evidence type="ECO:0000256" key="1">
    <source>
        <dbReference type="SAM" id="Coils"/>
    </source>
</evidence>
<gene>
    <name evidence="3" type="ORF">C7H19_02445</name>
</gene>
<dbReference type="Proteomes" id="UP000239001">
    <property type="component" value="Unassembled WGS sequence"/>
</dbReference>
<dbReference type="GO" id="GO:0016757">
    <property type="term" value="F:glycosyltransferase activity"/>
    <property type="evidence" value="ECO:0007669"/>
    <property type="project" value="UniProtKB-KW"/>
</dbReference>
<dbReference type="CDD" id="cd04186">
    <property type="entry name" value="GT_2_like_c"/>
    <property type="match status" value="1"/>
</dbReference>
<dbReference type="Gene3D" id="3.90.550.10">
    <property type="entry name" value="Spore Coat Polysaccharide Biosynthesis Protein SpsA, Chain A"/>
    <property type="match status" value="2"/>
</dbReference>
<dbReference type="CDD" id="cd03801">
    <property type="entry name" value="GT4_PimA-like"/>
    <property type="match status" value="1"/>
</dbReference>
<sequence length="1068" mass="123217">MSDSSDILPLISLLIPTFQGEEFLEETLKSAISQTYPNLEIIVSDDHSTDATLKIAQSYQKKSPHKFEIIVNPQPGMVQNWNYCLKNARGKYIKFLFQDDLLTPNCVEELVKLAEQEESIGLVFAPRNVLMSAENKLEEQTEKIYENAKDIHRFWSVLKPIQSGQDLLNDPNFLEEPINKIGEPSTVLIKKDVFNKVGYFDLELQQLVDLEMWIRIMVHYKIGFVDETLSTFRIHLKQQTVKNEQMEKSAIDHRKFTQKLLTNESYNLLSQTLKNQIYSRRIISVEDDLRWQLNRSKGRIQQLEQYEQELETRWANTQQQLDQTAAQLMQSEALIEAMKSSKFWKLRDGWLKIKSLFLPAEEAEKTDLSLIIFKTQKLIKTFWFSLTEEGLNVAGARTYRKLRKMLTGKTTLLIEEEVKKIAQLSQPRPLQISTSPTPIISIIIPVYNQYLYTFNCLESILKTNSTANEIEIIIVDDCSSDETQEQLKNISGIHVLKNQQNQGFIKSCNYGASQAKGKYLYFLNNDTQILAGCLESLLYLMEKSPLIGAVGSKLIYNNGKLQEAGGIIWQDATGWNYGRLDDIDQPEYNYVRSVDYCSGASLLVRTEIFNQLGGFSETFLPAYYEDTDLCFAIWNLGYQVVYQPKSQVIHYEGITSGTDLNSGIKQYQKVNQIKFLSKWQEDLKQHFLPDASRVPQAARRLARKQTILVIDSYVPLYDKESGCVRLLEILKILQNLNYDIIFFPDNGNPEEPYTSTLQQMGIEVLYFTPKKPDLNELLINRLSLVNLIWLCRPELCEKYLDLIRHYSHVPVIYDTIDLHFLRIKRQQEFLSQDYQNTNWSWETYQKLEIKFAQKSNATIVVTEAEKQTLNELNVNNVWVIPNIHYPHEHFWESFEQRSGLLFIGSYNHPPNIDAVIWLCNEIMPLVWESHPEIKVTLLGSNLKDEVKALASEQVLVKGYVEDVESYFRESRVFVAPLRFGAGMKGKIGQSMSYGLPTVTTTIGAEGMGLKEGYDVLIADKPDSFALQIISIYENATLWHNIAKNSRQTIQQYSPDSVQKKLQELFDSL</sequence>
<keyword evidence="4" id="KW-1185">Reference proteome</keyword>
<protein>
    <recommendedName>
        <fullName evidence="2">Glycosyltransferase 2-like domain-containing protein</fullName>
    </recommendedName>
</protein>
<dbReference type="RefSeq" id="WP_106455299.1">
    <property type="nucleotide sequence ID" value="NZ_PXOH01000002.1"/>
</dbReference>
<proteinExistence type="predicted"/>
<dbReference type="InterPro" id="IPR001173">
    <property type="entry name" value="Glyco_trans_2-like"/>
</dbReference>
<comment type="caution">
    <text evidence="3">The sequence shown here is derived from an EMBL/GenBank/DDBJ whole genome shotgun (WGS) entry which is preliminary data.</text>
</comment>
<evidence type="ECO:0000313" key="4">
    <source>
        <dbReference type="Proteomes" id="UP000239001"/>
    </source>
</evidence>
<dbReference type="InterPro" id="IPR029044">
    <property type="entry name" value="Nucleotide-diphossugar_trans"/>
</dbReference>
<dbReference type="OrthoDB" id="9771846at2"/>
<feature type="domain" description="Glycosyltransferase 2-like" evidence="2">
    <location>
        <begin position="441"/>
        <end position="569"/>
    </location>
</feature>
<feature type="coiled-coil region" evidence="1">
    <location>
        <begin position="293"/>
        <end position="320"/>
    </location>
</feature>
<keyword evidence="1" id="KW-0175">Coiled coil</keyword>
<dbReference type="PANTHER" id="PTHR43179">
    <property type="entry name" value="RHAMNOSYLTRANSFERASE WBBL"/>
    <property type="match status" value="1"/>
</dbReference>
<dbReference type="SUPFAM" id="SSF53756">
    <property type="entry name" value="UDP-Glycosyltransferase/glycogen phosphorylase"/>
    <property type="match status" value="1"/>
</dbReference>
<accession>A0A2T1M2F6</accession>
<reference evidence="3 4" key="1">
    <citation type="submission" date="2018-03" db="EMBL/GenBank/DDBJ databases">
        <title>The ancient ancestry and fast evolution of plastids.</title>
        <authorList>
            <person name="Moore K.R."/>
            <person name="Magnabosco C."/>
            <person name="Momper L."/>
            <person name="Gold D.A."/>
            <person name="Bosak T."/>
            <person name="Fournier G.P."/>
        </authorList>
    </citation>
    <scope>NUCLEOTIDE SEQUENCE [LARGE SCALE GENOMIC DNA]</scope>
    <source>
        <strain evidence="3 4">CCALA 016</strain>
    </source>
</reference>
<evidence type="ECO:0000259" key="2">
    <source>
        <dbReference type="Pfam" id="PF00535"/>
    </source>
</evidence>
<dbReference type="Pfam" id="PF13692">
    <property type="entry name" value="Glyco_trans_1_4"/>
    <property type="match status" value="1"/>
</dbReference>
<reference evidence="3 4" key="2">
    <citation type="submission" date="2018-03" db="EMBL/GenBank/DDBJ databases">
        <authorList>
            <person name="Keele B.F."/>
        </authorList>
    </citation>
    <scope>NUCLEOTIDE SEQUENCE [LARGE SCALE GENOMIC DNA]</scope>
    <source>
        <strain evidence="3 4">CCALA 016</strain>
    </source>
</reference>
<dbReference type="SUPFAM" id="SSF53448">
    <property type="entry name" value="Nucleotide-diphospho-sugar transferases"/>
    <property type="match status" value="2"/>
</dbReference>
<evidence type="ECO:0000313" key="3">
    <source>
        <dbReference type="EMBL" id="PSF38934.1"/>
    </source>
</evidence>
<feature type="domain" description="Glycosyltransferase 2-like" evidence="2">
    <location>
        <begin position="12"/>
        <end position="128"/>
    </location>
</feature>
<dbReference type="PANTHER" id="PTHR43179:SF7">
    <property type="entry name" value="RHAMNOSYLTRANSFERASE WBBL"/>
    <property type="match status" value="1"/>
</dbReference>
<dbReference type="Pfam" id="PF00535">
    <property type="entry name" value="Glycos_transf_2"/>
    <property type="match status" value="2"/>
</dbReference>
<organism evidence="3 4">
    <name type="scientific">Aphanothece hegewaldii CCALA 016</name>
    <dbReference type="NCBI Taxonomy" id="2107694"/>
    <lineage>
        <taxon>Bacteria</taxon>
        <taxon>Bacillati</taxon>
        <taxon>Cyanobacteriota</taxon>
        <taxon>Cyanophyceae</taxon>
        <taxon>Oscillatoriophycideae</taxon>
        <taxon>Chroococcales</taxon>
        <taxon>Aphanothecaceae</taxon>
        <taxon>Aphanothece</taxon>
    </lineage>
</organism>
<dbReference type="AlphaFoldDB" id="A0A2T1M2F6"/>
<dbReference type="Gene3D" id="3.40.50.2000">
    <property type="entry name" value="Glycogen Phosphorylase B"/>
    <property type="match status" value="1"/>
</dbReference>
<name>A0A2T1M2F6_9CHRO</name>